<protein>
    <submittedName>
        <fullName evidence="5">ABC transporter substrate-binding protein</fullName>
    </submittedName>
</protein>
<evidence type="ECO:0000313" key="6">
    <source>
        <dbReference type="Proteomes" id="UP000483004"/>
    </source>
</evidence>
<dbReference type="InterPro" id="IPR051010">
    <property type="entry name" value="BCAA_transport"/>
</dbReference>
<comment type="similarity">
    <text evidence="1">Belongs to the leucine-binding protein family.</text>
</comment>
<dbReference type="InterPro" id="IPR028082">
    <property type="entry name" value="Peripla_BP_I"/>
</dbReference>
<evidence type="ECO:0000256" key="2">
    <source>
        <dbReference type="ARBA" id="ARBA00022729"/>
    </source>
</evidence>
<accession>A0A6L3VVK8</accession>
<sequence length="433" mass="44493">MRRPPPTPRPPHREPNSPQSPGGPVSPSSSSGRRAGAAAAACVALLLALVAGCKPIGESSGDTATTIAVGYVNRESASGGLPEWRYGGLAAIDYINAHGGIGGVKIKPIVCLTDASPEASINCANQFVDKGVALEFMGLDVGSDAALPILKSAGIPFVATVAAGTVQLSDPDSFMFGGLGPDAASLVQALKDSGAKRVTIVIYAGLPAQKATAATVKSMGARAGLQVATLEVPASNADWTASVASALTSRPDGFLLATRENDCTNMLRALKAAKYKGVTAAVGCTEYLKTLGKDAPRTLAGVQAWTPDLRRYAPAEVMPRLDVYQSAMKAIGHADLADTAGASRTFSGWMQLAEILRGIHGPVDAASVKKALQGAADVPGYLGPDLHCGRKVWPSQPSVCSAQEMLLRIVPGPTGLRREPMSKGFTDLSALAS</sequence>
<proteinExistence type="inferred from homology"/>
<evidence type="ECO:0000256" key="3">
    <source>
        <dbReference type="SAM" id="MobiDB-lite"/>
    </source>
</evidence>
<dbReference type="EMBL" id="WBMR01000067">
    <property type="protein sequence ID" value="KAB2378913.1"/>
    <property type="molecule type" value="Genomic_DNA"/>
</dbReference>
<feature type="domain" description="Leucine-binding protein" evidence="4">
    <location>
        <begin position="80"/>
        <end position="384"/>
    </location>
</feature>
<dbReference type="OrthoDB" id="3666180at2"/>
<dbReference type="InterPro" id="IPR028081">
    <property type="entry name" value="Leu-bd"/>
</dbReference>
<dbReference type="PANTHER" id="PTHR30483:SF37">
    <property type="entry name" value="ABC TRANSPORTER SUBSTRATE-BINDING PROTEIN"/>
    <property type="match status" value="1"/>
</dbReference>
<comment type="caution">
    <text evidence="5">The sequence shown here is derived from an EMBL/GenBank/DDBJ whole genome shotgun (WGS) entry which is preliminary data.</text>
</comment>
<dbReference type="Gene3D" id="3.40.50.2300">
    <property type="match status" value="2"/>
</dbReference>
<evidence type="ECO:0000256" key="1">
    <source>
        <dbReference type="ARBA" id="ARBA00010062"/>
    </source>
</evidence>
<keyword evidence="6" id="KW-1185">Reference proteome</keyword>
<keyword evidence="2" id="KW-0732">Signal</keyword>
<dbReference type="AlphaFoldDB" id="A0A6L3VVK8"/>
<dbReference type="PANTHER" id="PTHR30483">
    <property type="entry name" value="LEUCINE-SPECIFIC-BINDING PROTEIN"/>
    <property type="match status" value="1"/>
</dbReference>
<reference evidence="5 6" key="1">
    <citation type="submission" date="2019-09" db="EMBL/GenBank/DDBJ databases">
        <title>Actinomadura physcomitrii sp. nov., a novel actinomycete isolated from moss [Physcomitrium sphaericum (Ludw) Fuernr].</title>
        <authorList>
            <person name="Liu C."/>
            <person name="Zhuang X."/>
        </authorList>
    </citation>
    <scope>NUCLEOTIDE SEQUENCE [LARGE SCALE GENOMIC DNA]</scope>
    <source>
        <strain evidence="5 6">CYP1-1B</strain>
    </source>
</reference>
<feature type="region of interest" description="Disordered" evidence="3">
    <location>
        <begin position="1"/>
        <end position="32"/>
    </location>
</feature>
<organism evidence="5 6">
    <name type="scientific">Actinomadura montaniterrae</name>
    <dbReference type="NCBI Taxonomy" id="1803903"/>
    <lineage>
        <taxon>Bacteria</taxon>
        <taxon>Bacillati</taxon>
        <taxon>Actinomycetota</taxon>
        <taxon>Actinomycetes</taxon>
        <taxon>Streptosporangiales</taxon>
        <taxon>Thermomonosporaceae</taxon>
        <taxon>Actinomadura</taxon>
    </lineage>
</organism>
<dbReference type="Proteomes" id="UP000483004">
    <property type="component" value="Unassembled WGS sequence"/>
</dbReference>
<gene>
    <name evidence="5" type="ORF">F9B16_22730</name>
</gene>
<feature type="compositionally biased region" description="Low complexity" evidence="3">
    <location>
        <begin position="16"/>
        <end position="32"/>
    </location>
</feature>
<dbReference type="Pfam" id="PF13458">
    <property type="entry name" value="Peripla_BP_6"/>
    <property type="match status" value="1"/>
</dbReference>
<evidence type="ECO:0000313" key="5">
    <source>
        <dbReference type="EMBL" id="KAB2378913.1"/>
    </source>
</evidence>
<name>A0A6L3VVK8_9ACTN</name>
<evidence type="ECO:0000259" key="4">
    <source>
        <dbReference type="Pfam" id="PF13458"/>
    </source>
</evidence>
<dbReference type="SUPFAM" id="SSF53822">
    <property type="entry name" value="Periplasmic binding protein-like I"/>
    <property type="match status" value="1"/>
</dbReference>